<keyword evidence="2" id="KW-1185">Reference proteome</keyword>
<evidence type="ECO:0000313" key="2">
    <source>
        <dbReference type="Proteomes" id="UP000541347"/>
    </source>
</evidence>
<gene>
    <name evidence="1" type="ORF">GWI71_00045</name>
</gene>
<evidence type="ECO:0000313" key="1">
    <source>
        <dbReference type="EMBL" id="NBN62062.1"/>
    </source>
</evidence>
<proteinExistence type="predicted"/>
<comment type="caution">
    <text evidence="1">The sequence shown here is derived from an EMBL/GenBank/DDBJ whole genome shotgun (WGS) entry which is preliminary data.</text>
</comment>
<dbReference type="EMBL" id="JAABLP010000001">
    <property type="protein sequence ID" value="NBN62062.1"/>
    <property type="molecule type" value="Genomic_DNA"/>
</dbReference>
<reference evidence="1 2" key="1">
    <citation type="submission" date="2020-01" db="EMBL/GenBank/DDBJ databases">
        <authorList>
            <person name="Peng S.Y."/>
            <person name="Li J."/>
            <person name="Wang M."/>
            <person name="Wang L."/>
            <person name="Wang C.Q."/>
            <person name="Wang J.R."/>
        </authorList>
    </citation>
    <scope>NUCLEOTIDE SEQUENCE [LARGE SCALE GENOMIC DNA]</scope>
    <source>
        <strain evidence="1 2">XCT-34</strain>
    </source>
</reference>
<organism evidence="1 2">
    <name type="scientific">Pannonibacter tanglangensis</name>
    <dbReference type="NCBI Taxonomy" id="2750084"/>
    <lineage>
        <taxon>Bacteria</taxon>
        <taxon>Pseudomonadati</taxon>
        <taxon>Pseudomonadota</taxon>
        <taxon>Alphaproteobacteria</taxon>
        <taxon>Hyphomicrobiales</taxon>
        <taxon>Stappiaceae</taxon>
        <taxon>Pannonibacter</taxon>
    </lineage>
</organism>
<dbReference type="RefSeq" id="WP_161672706.1">
    <property type="nucleotide sequence ID" value="NZ_JAABLP010000001.1"/>
</dbReference>
<sequence>MADLVYIEDGFWTRFAPVTDAGDRAWSAMAAAYGNGCVAVPPHHVQSVMQQLRDAGYTVEKANPAPLDEIFAEMDTW</sequence>
<accession>A0ABW9ZDH7</accession>
<name>A0ABW9ZDH7_9HYPH</name>
<dbReference type="Proteomes" id="UP000541347">
    <property type="component" value="Unassembled WGS sequence"/>
</dbReference>
<protein>
    <submittedName>
        <fullName evidence="1">Uncharacterized protein</fullName>
    </submittedName>
</protein>